<feature type="signal peptide" evidence="1">
    <location>
        <begin position="1"/>
        <end position="16"/>
    </location>
</feature>
<reference evidence="4" key="4">
    <citation type="journal article" date="2008" name="Nucleic Acids Res.">
        <title>The rice annotation project database (RAP-DB): 2008 update.</title>
        <authorList>
            <consortium name="The rice annotation project (RAP)"/>
        </authorList>
    </citation>
    <scope>GENOME REANNOTATION</scope>
    <source>
        <strain evidence="4">cv. Nipponbare</strain>
    </source>
</reference>
<reference evidence="4" key="3">
    <citation type="journal article" date="2005" name="Nature">
        <title>The map-based sequence of the rice genome.</title>
        <authorList>
            <consortium name="International rice genome sequencing project (IRGSP)"/>
            <person name="Matsumoto T."/>
            <person name="Wu J."/>
            <person name="Kanamori H."/>
            <person name="Katayose Y."/>
            <person name="Fujisawa M."/>
            <person name="Namiki N."/>
            <person name="Mizuno H."/>
            <person name="Yamamoto K."/>
            <person name="Antonio B.A."/>
            <person name="Baba T."/>
            <person name="Sakata K."/>
            <person name="Nagamura Y."/>
            <person name="Aoki H."/>
            <person name="Arikawa K."/>
            <person name="Arita K."/>
            <person name="Bito T."/>
            <person name="Chiden Y."/>
            <person name="Fujitsuka N."/>
            <person name="Fukunaka R."/>
            <person name="Hamada M."/>
            <person name="Harada C."/>
            <person name="Hayashi A."/>
            <person name="Hijishita S."/>
            <person name="Honda M."/>
            <person name="Hosokawa S."/>
            <person name="Ichikawa Y."/>
            <person name="Idonuma A."/>
            <person name="Iijima M."/>
            <person name="Ikeda M."/>
            <person name="Ikeno M."/>
            <person name="Ito K."/>
            <person name="Ito S."/>
            <person name="Ito T."/>
            <person name="Ito Y."/>
            <person name="Ito Y."/>
            <person name="Iwabuchi A."/>
            <person name="Kamiya K."/>
            <person name="Karasawa W."/>
            <person name="Kurita K."/>
            <person name="Katagiri S."/>
            <person name="Kikuta A."/>
            <person name="Kobayashi H."/>
            <person name="Kobayashi N."/>
            <person name="Machita K."/>
            <person name="Maehara T."/>
            <person name="Masukawa M."/>
            <person name="Mizubayashi T."/>
            <person name="Mukai Y."/>
            <person name="Nagasaki H."/>
            <person name="Nagata Y."/>
            <person name="Naito S."/>
            <person name="Nakashima M."/>
            <person name="Nakama Y."/>
            <person name="Nakamichi Y."/>
            <person name="Nakamura M."/>
            <person name="Meguro A."/>
            <person name="Negishi M."/>
            <person name="Ohta I."/>
            <person name="Ohta T."/>
            <person name="Okamoto M."/>
            <person name="Ono N."/>
            <person name="Saji S."/>
            <person name="Sakaguchi M."/>
            <person name="Sakai K."/>
            <person name="Shibata M."/>
            <person name="Shimokawa T."/>
            <person name="Song J."/>
            <person name="Takazaki Y."/>
            <person name="Terasawa K."/>
            <person name="Tsugane M."/>
            <person name="Tsuji K."/>
            <person name="Ueda S."/>
            <person name="Waki K."/>
            <person name="Yamagata H."/>
            <person name="Yamamoto M."/>
            <person name="Yamamoto S."/>
            <person name="Yamane H."/>
            <person name="Yoshiki S."/>
            <person name="Yoshihara R."/>
            <person name="Yukawa K."/>
            <person name="Zhong H."/>
            <person name="Yano M."/>
            <person name="Yuan Q."/>
            <person name="Ouyang S."/>
            <person name="Liu J."/>
            <person name="Jones K.M."/>
            <person name="Gansberger K."/>
            <person name="Moffat K."/>
            <person name="Hill J."/>
            <person name="Bera J."/>
            <person name="Fadrosh D."/>
            <person name="Jin S."/>
            <person name="Johri S."/>
            <person name="Kim M."/>
            <person name="Overton L."/>
            <person name="Reardon M."/>
            <person name="Tsitrin T."/>
            <person name="Vuong H."/>
            <person name="Weaver B."/>
            <person name="Ciecko A."/>
            <person name="Tallon L."/>
            <person name="Jackson J."/>
            <person name="Pai G."/>
            <person name="Aken S.V."/>
            <person name="Utterback T."/>
            <person name="Reidmuller S."/>
            <person name="Feldblyum T."/>
            <person name="Hsiao J."/>
            <person name="Zismann V."/>
            <person name="Iobst S."/>
            <person name="de Vazeille A.R."/>
            <person name="Buell C.R."/>
            <person name="Ying K."/>
            <person name="Li Y."/>
            <person name="Lu T."/>
            <person name="Huang Y."/>
            <person name="Zhao Q."/>
            <person name="Feng Q."/>
            <person name="Zhang L."/>
            <person name="Zhu J."/>
            <person name="Weng Q."/>
            <person name="Mu J."/>
            <person name="Lu Y."/>
            <person name="Fan D."/>
            <person name="Liu Y."/>
            <person name="Guan J."/>
            <person name="Zhang Y."/>
            <person name="Yu S."/>
            <person name="Liu X."/>
            <person name="Zhang Y."/>
            <person name="Hong G."/>
            <person name="Han B."/>
            <person name="Choisne N."/>
            <person name="Demange N."/>
            <person name="Orjeda G."/>
            <person name="Samain S."/>
            <person name="Cattolico L."/>
            <person name="Pelletier E."/>
            <person name="Couloux A."/>
            <person name="Segurens B."/>
            <person name="Wincker P."/>
            <person name="D'Hont A."/>
            <person name="Scarpelli C."/>
            <person name="Weissenbach J."/>
            <person name="Salanoubat M."/>
            <person name="Quetier F."/>
            <person name="Yu Y."/>
            <person name="Kim H.R."/>
            <person name="Rambo T."/>
            <person name="Currie J."/>
            <person name="Collura K."/>
            <person name="Luo M."/>
            <person name="Yang T."/>
            <person name="Ammiraju J.S.S."/>
            <person name="Engler F."/>
            <person name="Soderlund C."/>
            <person name="Wing R.A."/>
            <person name="Palmer L.E."/>
            <person name="de la Bastide M."/>
            <person name="Spiegel L."/>
            <person name="Nascimento L."/>
            <person name="Zutavern T."/>
            <person name="O'Shaughnessy A."/>
            <person name="Dike S."/>
            <person name="Dedhia N."/>
            <person name="Preston R."/>
            <person name="Balija V."/>
            <person name="McCombie W.R."/>
            <person name="Chow T."/>
            <person name="Chen H."/>
            <person name="Chung M."/>
            <person name="Chen C."/>
            <person name="Shaw J."/>
            <person name="Wu H."/>
            <person name="Hsiao K."/>
            <person name="Chao Y."/>
            <person name="Chu M."/>
            <person name="Cheng C."/>
            <person name="Hour A."/>
            <person name="Lee P."/>
            <person name="Lin S."/>
            <person name="Lin Y."/>
            <person name="Liou J."/>
            <person name="Liu S."/>
            <person name="Hsing Y."/>
            <person name="Raghuvanshi S."/>
            <person name="Mohanty A."/>
            <person name="Bharti A.K."/>
            <person name="Gaur A."/>
            <person name="Gupta V."/>
            <person name="Kumar D."/>
            <person name="Ravi V."/>
            <person name="Vij S."/>
            <person name="Kapur A."/>
            <person name="Khurana P."/>
            <person name="Khurana P."/>
            <person name="Khurana J.P."/>
            <person name="Tyagi A.K."/>
            <person name="Gaikwad K."/>
            <person name="Singh A."/>
            <person name="Dalal V."/>
            <person name="Srivastava S."/>
            <person name="Dixit A."/>
            <person name="Pal A.K."/>
            <person name="Ghazi I.A."/>
            <person name="Yadav M."/>
            <person name="Pandit A."/>
            <person name="Bhargava A."/>
            <person name="Sureshbabu K."/>
            <person name="Batra K."/>
            <person name="Sharma T.R."/>
            <person name="Mohapatra T."/>
            <person name="Singh N.K."/>
            <person name="Messing J."/>
            <person name="Nelson A.B."/>
            <person name="Fuks G."/>
            <person name="Kavchok S."/>
            <person name="Keizer G."/>
            <person name="Linton E."/>
            <person name="Llaca V."/>
            <person name="Song R."/>
            <person name="Tanyolac B."/>
            <person name="Young S."/>
            <person name="Ho-Il K."/>
            <person name="Hahn J.H."/>
            <person name="Sangsakoo G."/>
            <person name="Vanavichit A."/>
            <person name="de Mattos Luiz.A.T."/>
            <person name="Zimmer P.D."/>
            <person name="Malone G."/>
            <person name="Dellagostin O."/>
            <person name="de Oliveira A.C."/>
            <person name="Bevan M."/>
            <person name="Bancroft I."/>
            <person name="Minx P."/>
            <person name="Cordum H."/>
            <person name="Wilson R."/>
            <person name="Cheng Z."/>
            <person name="Jin W."/>
            <person name="Jiang J."/>
            <person name="Leong S.A."/>
            <person name="Iwama H."/>
            <person name="Gojobori T."/>
            <person name="Itoh T."/>
            <person name="Niimura Y."/>
            <person name="Fujii Y."/>
            <person name="Habara T."/>
            <person name="Sakai H."/>
            <person name="Sato Y."/>
            <person name="Wilson G."/>
            <person name="Kumar K."/>
            <person name="McCouch S."/>
            <person name="Juretic N."/>
            <person name="Hoen D."/>
            <person name="Wright S."/>
            <person name="Bruskiewich R."/>
            <person name="Bureau T."/>
            <person name="Miyao A."/>
            <person name="Hirochika H."/>
            <person name="Nishikawa T."/>
            <person name="Kadowaki K."/>
            <person name="Sugiura M."/>
            <person name="Burr B."/>
            <person name="Sasaki T."/>
        </authorList>
    </citation>
    <scope>NUCLEOTIDE SEQUENCE [LARGE SCALE GENOMIC DNA]</scope>
    <source>
        <strain evidence="4">cv. Nipponbare</strain>
    </source>
</reference>
<name>Q6ERV2_ORYSJ</name>
<evidence type="ECO:0008006" key="5">
    <source>
        <dbReference type="Google" id="ProtNLM"/>
    </source>
</evidence>
<evidence type="ECO:0000313" key="3">
    <source>
        <dbReference type="EMBL" id="BAD28618.1"/>
    </source>
</evidence>
<proteinExistence type="predicted"/>
<evidence type="ECO:0000256" key="1">
    <source>
        <dbReference type="SAM" id="SignalP"/>
    </source>
</evidence>
<dbReference type="AlphaFoldDB" id="Q6ERV2"/>
<sequence length="61" mass="7049">MWQWSCCRRLLPVVCGIGDLTAGTGAGRRGGRKRPPTAYLPNKYRLRVEYTWRRTPNGRGW</sequence>
<feature type="chain" id="PRO_5010141834" description="Secreted protein" evidence="1">
    <location>
        <begin position="17"/>
        <end position="61"/>
    </location>
</feature>
<organism evidence="3 4">
    <name type="scientific">Oryza sativa subsp. japonica</name>
    <name type="common">Rice</name>
    <dbReference type="NCBI Taxonomy" id="39947"/>
    <lineage>
        <taxon>Eukaryota</taxon>
        <taxon>Viridiplantae</taxon>
        <taxon>Streptophyta</taxon>
        <taxon>Embryophyta</taxon>
        <taxon>Tracheophyta</taxon>
        <taxon>Spermatophyta</taxon>
        <taxon>Magnoliopsida</taxon>
        <taxon>Liliopsida</taxon>
        <taxon>Poales</taxon>
        <taxon>Poaceae</taxon>
        <taxon>BOP clade</taxon>
        <taxon>Oryzoideae</taxon>
        <taxon>Oryzeae</taxon>
        <taxon>Oryzinae</taxon>
        <taxon>Oryza</taxon>
        <taxon>Oryza sativa</taxon>
    </lineage>
</organism>
<accession>Q6ERV2</accession>
<evidence type="ECO:0000313" key="4">
    <source>
        <dbReference type="Proteomes" id="UP000000763"/>
    </source>
</evidence>
<reference evidence="2" key="1">
    <citation type="submission" date="2002-01" db="EMBL/GenBank/DDBJ databases">
        <title>Oryza sativa nipponbare(GA3) genomic DNA, chromosome 2, PAC clone:P0006C08.</title>
        <authorList>
            <person name="Sasaki T."/>
            <person name="Matsumoto T."/>
            <person name="Yamamoto K."/>
        </authorList>
    </citation>
    <scope>NUCLEOTIDE SEQUENCE</scope>
</reference>
<dbReference type="Proteomes" id="UP000000763">
    <property type="component" value="Chromosome 2"/>
</dbReference>
<dbReference type="EMBL" id="AP004683">
    <property type="protein sequence ID" value="BAD27901.1"/>
    <property type="molecule type" value="Genomic_DNA"/>
</dbReference>
<keyword evidence="1" id="KW-0732">Signal</keyword>
<reference evidence="3" key="2">
    <citation type="submission" date="2002-06" db="EMBL/GenBank/DDBJ databases">
        <title>Oryza sativa nipponbare(GA3) genomic DNA, chromosome 2, PAC clone:P0693E08.</title>
        <authorList>
            <person name="Sasaki T."/>
            <person name="Matsumoto T."/>
            <person name="Katayose Y."/>
        </authorList>
    </citation>
    <scope>NUCLEOTIDE SEQUENCE</scope>
</reference>
<protein>
    <recommendedName>
        <fullName evidence="5">Secreted protein</fullName>
    </recommendedName>
</protein>
<dbReference type="EMBL" id="AP005428">
    <property type="protein sequence ID" value="BAD28618.1"/>
    <property type="molecule type" value="Genomic_DNA"/>
</dbReference>
<evidence type="ECO:0000313" key="2">
    <source>
        <dbReference type="EMBL" id="BAD27901.1"/>
    </source>
</evidence>
<gene>
    <name evidence="2" type="ORF">P0006C08.39</name>
    <name evidence="3" type="ORF">P0693E08.1</name>
</gene>